<keyword evidence="2" id="KW-0051">Antiviral defense</keyword>
<dbReference type="EMBL" id="JAAOCD010000006">
    <property type="protein sequence ID" value="NHK99501.1"/>
    <property type="molecule type" value="Genomic_DNA"/>
</dbReference>
<accession>A0ABX0HWW3</accession>
<evidence type="ECO:0000313" key="4">
    <source>
        <dbReference type="EMBL" id="NHK99501.1"/>
    </source>
</evidence>
<evidence type="ECO:0000259" key="3">
    <source>
        <dbReference type="Pfam" id="PF22335"/>
    </source>
</evidence>
<evidence type="ECO:0000256" key="2">
    <source>
        <dbReference type="ARBA" id="ARBA00023118"/>
    </source>
</evidence>
<organism evidence="4 5">
    <name type="scientific">Rubrivivax benzoatilyticus</name>
    <dbReference type="NCBI Taxonomy" id="316997"/>
    <lineage>
        <taxon>Bacteria</taxon>
        <taxon>Pseudomonadati</taxon>
        <taxon>Pseudomonadota</taxon>
        <taxon>Betaproteobacteria</taxon>
        <taxon>Burkholderiales</taxon>
        <taxon>Sphaerotilaceae</taxon>
        <taxon>Rubrivivax</taxon>
    </lineage>
</organism>
<feature type="domain" description="Cas10/Cmr2 second palm" evidence="3">
    <location>
        <begin position="227"/>
        <end position="378"/>
    </location>
</feature>
<evidence type="ECO:0000256" key="1">
    <source>
        <dbReference type="ARBA" id="ARBA00022741"/>
    </source>
</evidence>
<gene>
    <name evidence="4" type="ORF">G7087_14030</name>
</gene>
<dbReference type="InterPro" id="IPR054767">
    <property type="entry name" value="Cas10-Cmr2_palm2"/>
</dbReference>
<evidence type="ECO:0000313" key="5">
    <source>
        <dbReference type="Proteomes" id="UP000802098"/>
    </source>
</evidence>
<proteinExistence type="predicted"/>
<comment type="caution">
    <text evidence="4">The sequence shown here is derived from an EMBL/GenBank/DDBJ whole genome shotgun (WGS) entry which is preliminary data.</text>
</comment>
<protein>
    <recommendedName>
        <fullName evidence="3">Cas10/Cmr2 second palm domain-containing protein</fullName>
    </recommendedName>
</protein>
<dbReference type="Pfam" id="PF22335">
    <property type="entry name" value="Cas10-Cmr2_palm2"/>
    <property type="match status" value="1"/>
</dbReference>
<keyword evidence="1" id="KW-0547">Nucleotide-binding</keyword>
<dbReference type="RefSeq" id="WP_009855612.1">
    <property type="nucleotide sequence ID" value="NZ_JAAOCD010000006.1"/>
</dbReference>
<keyword evidence="5" id="KW-1185">Reference proteome</keyword>
<dbReference type="InterPro" id="IPR043128">
    <property type="entry name" value="Rev_trsase/Diguanyl_cyclase"/>
</dbReference>
<sequence>MPTYHCWTFECGSIQSFIFETGRLADAVGASLLVDRLTGDLDETADAAATSLLQQVMQTAGCATTVRFSRRGGGSFIAFLDSDEARRRVRTLWHAALAANATGLRWADAVADAPSALAAARDALRACQQAGRVDRPRLPEAGPLTLRVARTGQPAVTVRSLAGQVEAIDAATELRRRHARRTAVADTLLQRFGAPDGLRWPRHTEPSDGSVRDDGDGFPFVGGARELAFLHADGNGLGVLLRRLETGDDGAYVERYAAFSRAVTQATVAAARQAAAEVLLPAAVDGVVPARPLILGGDDLSLVVRADLALPFAEAYLQAFECQSTECLAALRGLGLDLPGLTAACGIAIVKARFPFAQAAALAEALCQRAKSVIKREAQASARAMPLSALAVQRVTTSVPDDALPRVQVDGRHWTLGHAAYVIGEEGAGVPRLADLQTLAQALATDAMPRGPVRRLLTDFHQDPTQALERWRRWRENLEPARVAEIDALLRRLGVDDPSWLPLGRDGSPWPDAVLLRDLTRDDPDTTGGAA</sequence>
<reference evidence="4 5" key="1">
    <citation type="submission" date="2020-03" db="EMBL/GenBank/DDBJ databases">
        <title>Rubrivivax benzoatilyticus JA2 (sequenced after 10 years sub-culturing).</title>
        <authorList>
            <person name="Gupta D."/>
            <person name="Chintalapati S."/>
            <person name="Chintalapati V.R."/>
        </authorList>
    </citation>
    <scope>NUCLEOTIDE SEQUENCE [LARGE SCALE GENOMIC DNA]</scope>
    <source>
        <strain evidence="4 5">JA2-Mal</strain>
    </source>
</reference>
<name>A0ABX0HWW3_9BURK</name>
<dbReference type="Proteomes" id="UP000802098">
    <property type="component" value="Unassembled WGS sequence"/>
</dbReference>
<dbReference type="Gene3D" id="3.30.70.270">
    <property type="match status" value="1"/>
</dbReference>